<dbReference type="Proteomes" id="UP000028990">
    <property type="component" value="Unassembled WGS sequence"/>
</dbReference>
<feature type="region of interest" description="Disordered" evidence="1">
    <location>
        <begin position="189"/>
        <end position="247"/>
    </location>
</feature>
<protein>
    <submittedName>
        <fullName evidence="2">Uncharacterized protein</fullName>
    </submittedName>
</protein>
<evidence type="ECO:0000313" key="2">
    <source>
        <dbReference type="EMBL" id="KFO32057.1"/>
    </source>
</evidence>
<feature type="compositionally biased region" description="Polar residues" evidence="1">
    <location>
        <begin position="224"/>
        <end position="239"/>
    </location>
</feature>
<sequence length="247" mass="26715">MVNYLAAEAAVRGTRAQGKRGELKAYLVTGARAPAIEWAAHRTGEGPGCQCRSGVLPGWYQHSNYTGAGADGAQGQTDGGHQRVRCPPDTPCAVLTQGLTGRSPAKTLKRKAVNVRSLKPLRCGDRLWQPRESNVGMRNSTSWTLKPVRRQAAQAQERGMKARMCETVSDGQSSTHGERYSLRWRGRSSAFVSTHEPEPDGSEPPGSLPGQGGYRGLRLKGALNNMSPRRNSHTPSSREVLSRAGFP</sequence>
<evidence type="ECO:0000313" key="3">
    <source>
        <dbReference type="Proteomes" id="UP000028990"/>
    </source>
</evidence>
<dbReference type="EMBL" id="KN122228">
    <property type="protein sequence ID" value="KFO32057.1"/>
    <property type="molecule type" value="Genomic_DNA"/>
</dbReference>
<gene>
    <name evidence="2" type="ORF">H920_06626</name>
</gene>
<organism evidence="2 3">
    <name type="scientific">Fukomys damarensis</name>
    <name type="common">Damaraland mole rat</name>
    <name type="synonym">Cryptomys damarensis</name>
    <dbReference type="NCBI Taxonomy" id="885580"/>
    <lineage>
        <taxon>Eukaryota</taxon>
        <taxon>Metazoa</taxon>
        <taxon>Chordata</taxon>
        <taxon>Craniata</taxon>
        <taxon>Vertebrata</taxon>
        <taxon>Euteleostomi</taxon>
        <taxon>Mammalia</taxon>
        <taxon>Eutheria</taxon>
        <taxon>Euarchontoglires</taxon>
        <taxon>Glires</taxon>
        <taxon>Rodentia</taxon>
        <taxon>Hystricomorpha</taxon>
        <taxon>Bathyergidae</taxon>
        <taxon>Fukomys</taxon>
    </lineage>
</organism>
<accession>A0A091DLS5</accession>
<dbReference type="AlphaFoldDB" id="A0A091DLS5"/>
<reference evidence="2 3" key="1">
    <citation type="submission" date="2013-11" db="EMBL/GenBank/DDBJ databases">
        <title>The Damaraland mole rat (Fukomys damarensis) genome and evolution of African mole rats.</title>
        <authorList>
            <person name="Gladyshev V.N."/>
            <person name="Fang X."/>
        </authorList>
    </citation>
    <scope>NUCLEOTIDE SEQUENCE [LARGE SCALE GENOMIC DNA]</scope>
    <source>
        <tissue evidence="2">Liver</tissue>
    </source>
</reference>
<name>A0A091DLS5_FUKDA</name>
<keyword evidence="3" id="KW-1185">Reference proteome</keyword>
<evidence type="ECO:0000256" key="1">
    <source>
        <dbReference type="SAM" id="MobiDB-lite"/>
    </source>
</evidence>
<proteinExistence type="predicted"/>